<protein>
    <recommendedName>
        <fullName evidence="3">Acyl-CoA reductase</fullName>
    </recommendedName>
</protein>
<comment type="caution">
    <text evidence="1">The sequence shown here is derived from an EMBL/GenBank/DDBJ whole genome shotgun (WGS) entry which is preliminary data.</text>
</comment>
<evidence type="ECO:0008006" key="3">
    <source>
        <dbReference type="Google" id="ProtNLM"/>
    </source>
</evidence>
<name>A0A0P7XFK7_9BACT</name>
<evidence type="ECO:0000313" key="1">
    <source>
        <dbReference type="EMBL" id="KPQ14595.1"/>
    </source>
</evidence>
<sequence>MISPERRIQAFVRLGHKVKDLLKEEENGLFFRAQNQNNWFTLENCKRAFEGLAFMLEEKSIRAWLEKYKLPKEGASKDVGVLMAGNIPAVGFHDLACVLLSGHTISAKLSSADTVLMKWLIDQLLSLEPSFESNIHISEMLKAKDAYIATGSDNSSRYFHYYFGKYPSLIRQNRTSVAILTGQETDQEILDLGKDVFLYFGLGCRNVSKIFVPNADILERVLGLWEVYSSVGDHHKYHNNYEYNKSIYLVNSEPHLDNGFLLLKEDSQLVSPISVLFYEVFDGEEELERLISSQLDKIQCVVGNTEVFKGAIPFGKAQSPSPEDYADGEDTLKFLLSL</sequence>
<proteinExistence type="predicted"/>
<gene>
    <name evidence="1" type="ORF">HLUCCX10_10450</name>
</gene>
<dbReference type="eggNOG" id="COG1012">
    <property type="taxonomic scope" value="Bacteria"/>
</dbReference>
<reference evidence="1 2" key="1">
    <citation type="submission" date="2015-09" db="EMBL/GenBank/DDBJ databases">
        <title>Identification and resolution of microdiversity through metagenomic sequencing of parallel consortia.</title>
        <authorList>
            <person name="Nelson W.C."/>
            <person name="Romine M.F."/>
            <person name="Lindemann S.R."/>
        </authorList>
    </citation>
    <scope>NUCLEOTIDE SEQUENCE [LARGE SCALE GENOMIC DNA]</scope>
    <source>
        <strain evidence="1">HL-49</strain>
    </source>
</reference>
<accession>A0A0P7XFK7</accession>
<evidence type="ECO:0000313" key="2">
    <source>
        <dbReference type="Proteomes" id="UP000050421"/>
    </source>
</evidence>
<dbReference type="Proteomes" id="UP000050421">
    <property type="component" value="Unassembled WGS sequence"/>
</dbReference>
<organism evidence="1 2">
    <name type="scientific">Algoriphagus marincola HL-49</name>
    <dbReference type="NCBI Taxonomy" id="1305737"/>
    <lineage>
        <taxon>Bacteria</taxon>
        <taxon>Pseudomonadati</taxon>
        <taxon>Bacteroidota</taxon>
        <taxon>Cytophagia</taxon>
        <taxon>Cytophagales</taxon>
        <taxon>Cyclobacteriaceae</taxon>
        <taxon>Algoriphagus</taxon>
    </lineage>
</organism>
<dbReference type="AlphaFoldDB" id="A0A0P7XFK7"/>
<dbReference type="STRING" id="1305737.GCA_000526355_00716"/>
<dbReference type="EMBL" id="LJXT01000062">
    <property type="protein sequence ID" value="KPQ14595.1"/>
    <property type="molecule type" value="Genomic_DNA"/>
</dbReference>
<dbReference type="PATRIC" id="fig|1305737.6.peg.2712"/>